<dbReference type="EMBL" id="FP565814">
    <property type="protein sequence ID" value="CBH25416.1"/>
    <property type="molecule type" value="Genomic_DNA"/>
</dbReference>
<feature type="transmembrane region" description="Helical" evidence="11">
    <location>
        <begin position="413"/>
        <end position="438"/>
    </location>
</feature>
<feature type="region of interest" description="Disordered" evidence="10">
    <location>
        <begin position="1"/>
        <end position="28"/>
    </location>
</feature>
<name>D5HBL1_SALRM</name>
<accession>D5HBL1</accession>
<keyword evidence="8" id="KW-0406">Ion transport</keyword>
<keyword evidence="9 11" id="KW-0472">Membrane</keyword>
<keyword evidence="7 11" id="KW-1133">Transmembrane helix</keyword>
<dbReference type="Pfam" id="PF02386">
    <property type="entry name" value="TrkH"/>
    <property type="match status" value="1"/>
</dbReference>
<evidence type="ECO:0000256" key="1">
    <source>
        <dbReference type="ARBA" id="ARBA00004651"/>
    </source>
</evidence>
<evidence type="ECO:0000313" key="13">
    <source>
        <dbReference type="Proteomes" id="UP000000933"/>
    </source>
</evidence>
<evidence type="ECO:0000256" key="5">
    <source>
        <dbReference type="ARBA" id="ARBA00022692"/>
    </source>
</evidence>
<feature type="transmembrane region" description="Helical" evidence="11">
    <location>
        <begin position="386"/>
        <end position="407"/>
    </location>
</feature>
<evidence type="ECO:0000256" key="8">
    <source>
        <dbReference type="ARBA" id="ARBA00023065"/>
    </source>
</evidence>
<feature type="transmembrane region" description="Helical" evidence="11">
    <location>
        <begin position="450"/>
        <end position="471"/>
    </location>
</feature>
<dbReference type="GO" id="GO:0015379">
    <property type="term" value="F:potassium:chloride symporter activity"/>
    <property type="evidence" value="ECO:0007669"/>
    <property type="project" value="InterPro"/>
</dbReference>
<feature type="transmembrane region" description="Helical" evidence="11">
    <location>
        <begin position="225"/>
        <end position="246"/>
    </location>
</feature>
<feature type="transmembrane region" description="Helical" evidence="11">
    <location>
        <begin position="267"/>
        <end position="286"/>
    </location>
</feature>
<feature type="transmembrane region" description="Helical" evidence="11">
    <location>
        <begin position="109"/>
        <end position="133"/>
    </location>
</feature>
<gene>
    <name evidence="12" type="primary">trkH1</name>
    <name evidence="12" type="ordered locus">SRM_02495</name>
</gene>
<dbReference type="KEGG" id="srm:SRM_02495"/>
<dbReference type="NCBIfam" id="TIGR00933">
    <property type="entry name" value="2a38"/>
    <property type="match status" value="1"/>
</dbReference>
<feature type="compositionally biased region" description="Low complexity" evidence="10">
    <location>
        <begin position="11"/>
        <end position="23"/>
    </location>
</feature>
<dbReference type="AlphaFoldDB" id="D5HBL1"/>
<dbReference type="InterPro" id="IPR003445">
    <property type="entry name" value="Cat_transpt"/>
</dbReference>
<sequence>MLFDLAVQTESSKSGSPVSTSSQQPPPGRRGVLWRLWSWWRSLSPPQLFVGAFLTLILAGTVGFMTLPGLYAGPPLNWVDALFTATSAVCVTGLIVVDTATYFTTWGQAYVLLLIQLGGLGIISFTSVILAALGQRLSLRHEQLAGSGTSLVDDIDYRALTWAILRFTFVAELIGGVLLYAAWVPRFGWGGAAWHAVFHTVSAFCNAGFSTFTTSLEGFQANLPLLMVVMGLIVVGGLGFLTLEELNVWRRKRRAEGRFRLSVHSQIVLGTTAFLIVAGWVAFTAFEWHNTLAGMSVGERLVNGLFASITPRTAGFNTIDYAQVETETNFLTIVFMMIGGSPGSTAGGIKTTTFALLGLLAWSRLQGRPTTSISSRTIPESTLQKAMSLFIGAFGIVTVAIFVFSVTEFGDGVAAGAAPFLSYMFEAFSAFNTVGLSMSATGTLTTPGRLCTVVLMFIGRVGTLTFVAAMAREPKRIKGGFRYAYEDVSIG</sequence>
<evidence type="ECO:0000256" key="3">
    <source>
        <dbReference type="ARBA" id="ARBA00022475"/>
    </source>
</evidence>
<keyword evidence="2" id="KW-0813">Transport</keyword>
<evidence type="ECO:0000256" key="6">
    <source>
        <dbReference type="ARBA" id="ARBA00022958"/>
    </source>
</evidence>
<feature type="transmembrane region" description="Helical" evidence="11">
    <location>
        <begin position="345"/>
        <end position="365"/>
    </location>
</feature>
<dbReference type="InterPro" id="IPR004772">
    <property type="entry name" value="TrkH"/>
</dbReference>
<proteinExistence type="predicted"/>
<feature type="transmembrane region" description="Helical" evidence="11">
    <location>
        <begin position="78"/>
        <end position="97"/>
    </location>
</feature>
<dbReference type="GO" id="GO:0005886">
    <property type="term" value="C:plasma membrane"/>
    <property type="evidence" value="ECO:0007669"/>
    <property type="project" value="UniProtKB-SubCell"/>
</dbReference>
<dbReference type="HOGENOM" id="CLU_026429_0_1_10"/>
<reference evidence="12 13" key="1">
    <citation type="journal article" date="2010" name="ISME J.">
        <title>Fine-scale evolution: genomic, phenotypic and ecological differentiation in two coexisting Salinibacter ruber strains.</title>
        <authorList>
            <person name="Pena A."/>
            <person name="Teeling H."/>
            <person name="Huerta-Cepas J."/>
            <person name="Santos F."/>
            <person name="Yarza P."/>
            <person name="Brito-Echeverria J."/>
            <person name="Lucio M."/>
            <person name="Schmitt-Kopplin P."/>
            <person name="Meseguer I."/>
            <person name="Schenowitz C."/>
            <person name="Dossat C."/>
            <person name="Barbe V."/>
            <person name="Dopazo J."/>
            <person name="Rossello-Mora R."/>
            <person name="Schuler M."/>
            <person name="Glockner F.O."/>
            <person name="Amann R."/>
            <person name="Gabaldon T."/>
            <person name="Anton J."/>
        </authorList>
    </citation>
    <scope>NUCLEOTIDE SEQUENCE [LARGE SCALE GENOMIC DNA]</scope>
    <source>
        <strain evidence="12 13">M8</strain>
    </source>
</reference>
<keyword evidence="4" id="KW-0633">Potassium transport</keyword>
<keyword evidence="6" id="KW-0630">Potassium</keyword>
<dbReference type="PANTHER" id="PTHR32024:SF1">
    <property type="entry name" value="KTR SYSTEM POTASSIUM UPTAKE PROTEIN B"/>
    <property type="match status" value="1"/>
</dbReference>
<comment type="subcellular location">
    <subcellularLocation>
        <location evidence="1">Cell membrane</location>
        <topology evidence="1">Multi-pass membrane protein</topology>
    </subcellularLocation>
</comment>
<organism evidence="12 13">
    <name type="scientific">Salinibacter ruber (strain M8)</name>
    <dbReference type="NCBI Taxonomy" id="761659"/>
    <lineage>
        <taxon>Bacteria</taxon>
        <taxon>Pseudomonadati</taxon>
        <taxon>Rhodothermota</taxon>
        <taxon>Rhodothermia</taxon>
        <taxon>Rhodothermales</taxon>
        <taxon>Salinibacteraceae</taxon>
        <taxon>Salinibacter</taxon>
    </lineage>
</organism>
<evidence type="ECO:0000313" key="12">
    <source>
        <dbReference type="EMBL" id="CBH25416.1"/>
    </source>
</evidence>
<feature type="transmembrane region" description="Helical" evidence="11">
    <location>
        <begin position="163"/>
        <end position="183"/>
    </location>
</feature>
<dbReference type="PANTHER" id="PTHR32024">
    <property type="entry name" value="TRK SYSTEM POTASSIUM UPTAKE PROTEIN TRKG-RELATED"/>
    <property type="match status" value="1"/>
</dbReference>
<dbReference type="Proteomes" id="UP000000933">
    <property type="component" value="Chromosome"/>
</dbReference>
<evidence type="ECO:0000256" key="7">
    <source>
        <dbReference type="ARBA" id="ARBA00022989"/>
    </source>
</evidence>
<evidence type="ECO:0000256" key="2">
    <source>
        <dbReference type="ARBA" id="ARBA00022448"/>
    </source>
</evidence>
<feature type="transmembrane region" description="Helical" evidence="11">
    <location>
        <begin position="48"/>
        <end position="71"/>
    </location>
</feature>
<keyword evidence="3" id="KW-1003">Cell membrane</keyword>
<reference evidence="13" key="2">
    <citation type="submission" date="2010-04" db="EMBL/GenBank/DDBJ databases">
        <title>Genome sequence of Salinibacter ruber M8.</title>
        <authorList>
            <consortium name="Genoscope"/>
        </authorList>
    </citation>
    <scope>NUCLEOTIDE SEQUENCE [LARGE SCALE GENOMIC DNA]</scope>
    <source>
        <strain evidence="13">M8</strain>
    </source>
</reference>
<evidence type="ECO:0000256" key="10">
    <source>
        <dbReference type="SAM" id="MobiDB-lite"/>
    </source>
</evidence>
<evidence type="ECO:0000256" key="9">
    <source>
        <dbReference type="ARBA" id="ARBA00023136"/>
    </source>
</evidence>
<evidence type="ECO:0000256" key="11">
    <source>
        <dbReference type="SAM" id="Phobius"/>
    </source>
</evidence>
<evidence type="ECO:0000256" key="4">
    <source>
        <dbReference type="ARBA" id="ARBA00022538"/>
    </source>
</evidence>
<protein>
    <submittedName>
        <fullName evidence="12">TrkH potassium uptake protein</fullName>
    </submittedName>
</protein>
<keyword evidence="5 11" id="KW-0812">Transmembrane</keyword>